<feature type="domain" description="Gelsolin-like" evidence="5">
    <location>
        <begin position="233"/>
        <end position="282"/>
    </location>
</feature>
<keyword evidence="9" id="KW-1185">Reference proteome</keyword>
<evidence type="ECO:0000259" key="6">
    <source>
        <dbReference type="Pfam" id="PF04815"/>
    </source>
</evidence>
<dbReference type="RefSeq" id="XP_001644203.1">
    <property type="nucleotide sequence ID" value="XM_001644153.1"/>
</dbReference>
<dbReference type="OrthoDB" id="49016at2759"/>
<dbReference type="GO" id="GO:0090110">
    <property type="term" value="P:COPII-coated vesicle cargo loading"/>
    <property type="evidence" value="ECO:0007669"/>
    <property type="project" value="TreeGrafter"/>
</dbReference>
<dbReference type="InterPro" id="IPR006900">
    <property type="entry name" value="Sec23/24_helical_dom"/>
</dbReference>
<dbReference type="AlphaFoldDB" id="A7TN39"/>
<dbReference type="Gene3D" id="2.60.40.1670">
    <property type="entry name" value="beta-sandwich domain of Sec23/24"/>
    <property type="match status" value="1"/>
</dbReference>
<keyword evidence="3" id="KW-0963">Cytoplasm</keyword>
<dbReference type="PANTHER" id="PTHR13803">
    <property type="entry name" value="SEC24-RELATED PROTEIN"/>
    <property type="match status" value="1"/>
</dbReference>
<protein>
    <submittedName>
        <fullName evidence="8">Uncharacterized protein</fullName>
    </submittedName>
</protein>
<evidence type="ECO:0000256" key="1">
    <source>
        <dbReference type="ARBA" id="ARBA00004394"/>
    </source>
</evidence>
<keyword evidence="4" id="KW-0333">Golgi apparatus</keyword>
<dbReference type="GO" id="GO:0070971">
    <property type="term" value="C:endoplasmic reticulum exit site"/>
    <property type="evidence" value="ECO:0007669"/>
    <property type="project" value="TreeGrafter"/>
</dbReference>
<dbReference type="Pfam" id="PF04815">
    <property type="entry name" value="Sec23_helical"/>
    <property type="match status" value="1"/>
</dbReference>
<evidence type="ECO:0000313" key="9">
    <source>
        <dbReference type="Proteomes" id="UP000000267"/>
    </source>
</evidence>
<dbReference type="GO" id="GO:0000139">
    <property type="term" value="C:Golgi membrane"/>
    <property type="evidence" value="ECO:0007669"/>
    <property type="project" value="UniProtKB-SubCell"/>
</dbReference>
<comment type="subcellular location">
    <subcellularLocation>
        <location evidence="2">Cytoplasm</location>
    </subcellularLocation>
    <subcellularLocation>
        <location evidence="1">Golgi apparatus membrane</location>
    </subcellularLocation>
</comment>
<dbReference type="GO" id="GO:0000149">
    <property type="term" value="F:SNARE binding"/>
    <property type="evidence" value="ECO:0007669"/>
    <property type="project" value="TreeGrafter"/>
</dbReference>
<dbReference type="Gene3D" id="1.20.120.730">
    <property type="entry name" value="Sec23/Sec24 helical domain"/>
    <property type="match status" value="1"/>
</dbReference>
<dbReference type="SUPFAM" id="SSF82754">
    <property type="entry name" value="C-terminal, gelsolin-like domain of Sec23/24"/>
    <property type="match status" value="1"/>
</dbReference>
<dbReference type="InterPro" id="IPR007123">
    <property type="entry name" value="Gelsolin-like_dom"/>
</dbReference>
<dbReference type="InterPro" id="IPR012990">
    <property type="entry name" value="Beta-sandwich_Sec23_24"/>
</dbReference>
<dbReference type="Proteomes" id="UP000000267">
    <property type="component" value="Unassembled WGS sequence"/>
</dbReference>
<evidence type="ECO:0000256" key="3">
    <source>
        <dbReference type="ARBA" id="ARBA00022490"/>
    </source>
</evidence>
<dbReference type="GO" id="GO:0008270">
    <property type="term" value="F:zinc ion binding"/>
    <property type="evidence" value="ECO:0007669"/>
    <property type="project" value="TreeGrafter"/>
</dbReference>
<dbReference type="InterPro" id="IPR029006">
    <property type="entry name" value="ADF-H/Gelsolin-like_dom_sf"/>
</dbReference>
<dbReference type="Gene3D" id="3.40.20.10">
    <property type="entry name" value="Severin"/>
    <property type="match status" value="1"/>
</dbReference>
<feature type="non-terminal residue" evidence="8">
    <location>
        <position position="1"/>
    </location>
</feature>
<dbReference type="InterPro" id="IPR036175">
    <property type="entry name" value="Sec23/24_helical_dom_sf"/>
</dbReference>
<reference evidence="8 9" key="1">
    <citation type="journal article" date="2007" name="Proc. Natl. Acad. Sci. U.S.A.">
        <title>Independent sorting-out of thousands of duplicated gene pairs in two yeast species descended from a whole-genome duplication.</title>
        <authorList>
            <person name="Scannell D.R."/>
            <person name="Frank A.C."/>
            <person name="Conant G.C."/>
            <person name="Byrne K.P."/>
            <person name="Woolfit M."/>
            <person name="Wolfe K.H."/>
        </authorList>
    </citation>
    <scope>NUCLEOTIDE SEQUENCE [LARGE SCALE GENOMIC DNA]</scope>
    <source>
        <strain evidence="9">ATCC 22028 / DSM 70294 / BCRC 21397 / CBS 2163 / NBRC 10782 / NRRL Y-8283 / UCD 57-17</strain>
    </source>
</reference>
<dbReference type="SUPFAM" id="SSF81995">
    <property type="entry name" value="beta-sandwich domain of Sec23/24"/>
    <property type="match status" value="1"/>
</dbReference>
<organism evidence="9">
    <name type="scientific">Vanderwaltozyma polyspora (strain ATCC 22028 / DSM 70294 / BCRC 21397 / CBS 2163 / NBRC 10782 / NRRL Y-8283 / UCD 57-17)</name>
    <name type="common">Kluyveromyces polysporus</name>
    <dbReference type="NCBI Taxonomy" id="436907"/>
    <lineage>
        <taxon>Eukaryota</taxon>
        <taxon>Fungi</taxon>
        <taxon>Dikarya</taxon>
        <taxon>Ascomycota</taxon>
        <taxon>Saccharomycotina</taxon>
        <taxon>Saccharomycetes</taxon>
        <taxon>Saccharomycetales</taxon>
        <taxon>Saccharomycetaceae</taxon>
        <taxon>Vanderwaltozyma</taxon>
    </lineage>
</organism>
<dbReference type="Pfam" id="PF00626">
    <property type="entry name" value="Gelsolin"/>
    <property type="match status" value="1"/>
</dbReference>
<evidence type="ECO:0000256" key="4">
    <source>
        <dbReference type="ARBA" id="ARBA00023034"/>
    </source>
</evidence>
<feature type="domain" description="Sec23/Sec24 beta-sandwich" evidence="7">
    <location>
        <begin position="2"/>
        <end position="78"/>
    </location>
</feature>
<evidence type="ECO:0000256" key="2">
    <source>
        <dbReference type="ARBA" id="ARBA00004496"/>
    </source>
</evidence>
<feature type="domain" description="Sec23/Sec24 helical" evidence="6">
    <location>
        <begin position="93"/>
        <end position="194"/>
    </location>
</feature>
<proteinExistence type="predicted"/>
<dbReference type="GO" id="GO:0006886">
    <property type="term" value="P:intracellular protein transport"/>
    <property type="evidence" value="ECO:0007669"/>
    <property type="project" value="InterPro"/>
</dbReference>
<evidence type="ECO:0000259" key="5">
    <source>
        <dbReference type="Pfam" id="PF00626"/>
    </source>
</evidence>
<dbReference type="EMBL" id="DS480427">
    <property type="protein sequence ID" value="EDO16345.1"/>
    <property type="molecule type" value="Genomic_DNA"/>
</dbReference>
<dbReference type="InterPro" id="IPR036180">
    <property type="entry name" value="Gelsolin-like_dom_sf"/>
</dbReference>
<name>A7TN39_VANPO</name>
<dbReference type="SUPFAM" id="SSF81811">
    <property type="entry name" value="Helical domain of Sec23/24"/>
    <property type="match status" value="1"/>
</dbReference>
<evidence type="ECO:0000259" key="7">
    <source>
        <dbReference type="Pfam" id="PF08033"/>
    </source>
</evidence>
<accession>A7TN39</accession>
<dbReference type="InterPro" id="IPR050550">
    <property type="entry name" value="SEC23_SEC24_subfamily"/>
</dbReference>
<dbReference type="Pfam" id="PF08033">
    <property type="entry name" value="Sec23_BS"/>
    <property type="match status" value="1"/>
</dbReference>
<gene>
    <name evidence="8" type="ORF">Kpol_1059p34</name>
</gene>
<dbReference type="GeneID" id="5544486"/>
<sequence length="376" mass="42843">SILKVRCSSGLSIYQYYSESVDGTDRDPVIPVLTTDTTIDVLLKYVDKMKTGTDVHFQAALLYTDIDGNRKVRSINTNGAISGNIREVFKFIDQNVVMRVMIKDILSTLGDCDFIKVRQSIDDKMVDILTQYRALVSGNSSSQLVLPDSLKTLPTYMLAFQKSELMKPNAQSTRGNDRVYDLFKYSTFNSAQLCYKLYPQILPQHVMLEDIDLTFYDANYELLQINQTSIENLTVKDTHAEIINGGCYFIFQGDAIYLWFNENTNKLLLQDLLDVDPSLPIGQISLFTRSLPETGTAINVKASNIIKNWSQISNKNSLPLILLRPNIDQYYSKVMGSVLCEDSSMNKIESCDNYLVSLYRRIQENLKKQNYVKYES</sequence>
<dbReference type="OMA" id="HIFLQYM"/>
<dbReference type="PANTHER" id="PTHR13803:SF4">
    <property type="entry name" value="SECRETORY 24CD, ISOFORM C"/>
    <property type="match status" value="1"/>
</dbReference>
<dbReference type="GO" id="GO:0030127">
    <property type="term" value="C:COPII vesicle coat"/>
    <property type="evidence" value="ECO:0007669"/>
    <property type="project" value="InterPro"/>
</dbReference>
<evidence type="ECO:0000313" key="8">
    <source>
        <dbReference type="EMBL" id="EDO16345.1"/>
    </source>
</evidence>
<dbReference type="HOGENOM" id="CLU_736850_0_0_1"/>